<reference evidence="2 3" key="1">
    <citation type="submission" date="2015-07" db="EMBL/GenBank/DDBJ databases">
        <title>The genome of Melipona quadrifasciata.</title>
        <authorList>
            <person name="Pan H."/>
            <person name="Kapheim K."/>
        </authorList>
    </citation>
    <scope>NUCLEOTIDE SEQUENCE [LARGE SCALE GENOMIC DNA]</scope>
    <source>
        <strain evidence="2">0111107301</strain>
        <tissue evidence="2">Whole body</tissue>
    </source>
</reference>
<dbReference type="EMBL" id="KQ435903">
    <property type="protein sequence ID" value="KOX69074.1"/>
    <property type="molecule type" value="Genomic_DNA"/>
</dbReference>
<sequence length="77" mass="8471">MSDSSWNADRHATFGGKSANALPGNLTDIICISGDESHYFATHCNYCVQCHVCTCNKTNRRILTWLSVFGEGEQLCA</sequence>
<proteinExistence type="predicted"/>
<evidence type="ECO:0000313" key="2">
    <source>
        <dbReference type="EMBL" id="KOX69074.1"/>
    </source>
</evidence>
<evidence type="ECO:0000313" key="3">
    <source>
        <dbReference type="Proteomes" id="UP000053105"/>
    </source>
</evidence>
<feature type="region of interest" description="Disordered" evidence="1">
    <location>
        <begin position="1"/>
        <end position="22"/>
    </location>
</feature>
<gene>
    <name evidence="2" type="ORF">WN51_06804</name>
</gene>
<dbReference type="Proteomes" id="UP000053105">
    <property type="component" value="Unassembled WGS sequence"/>
</dbReference>
<keyword evidence="3" id="KW-1185">Reference proteome</keyword>
<organism evidence="2 3">
    <name type="scientific">Melipona quadrifasciata</name>
    <dbReference type="NCBI Taxonomy" id="166423"/>
    <lineage>
        <taxon>Eukaryota</taxon>
        <taxon>Metazoa</taxon>
        <taxon>Ecdysozoa</taxon>
        <taxon>Arthropoda</taxon>
        <taxon>Hexapoda</taxon>
        <taxon>Insecta</taxon>
        <taxon>Pterygota</taxon>
        <taxon>Neoptera</taxon>
        <taxon>Endopterygota</taxon>
        <taxon>Hymenoptera</taxon>
        <taxon>Apocrita</taxon>
        <taxon>Aculeata</taxon>
        <taxon>Apoidea</taxon>
        <taxon>Anthophila</taxon>
        <taxon>Apidae</taxon>
        <taxon>Melipona</taxon>
    </lineage>
</organism>
<accession>A0A0N0U3L6</accession>
<protein>
    <submittedName>
        <fullName evidence="2">Uncharacterized protein</fullName>
    </submittedName>
</protein>
<dbReference type="AlphaFoldDB" id="A0A0N0U3L6"/>
<name>A0A0N0U3L6_9HYME</name>
<evidence type="ECO:0000256" key="1">
    <source>
        <dbReference type="SAM" id="MobiDB-lite"/>
    </source>
</evidence>